<evidence type="ECO:0000313" key="2">
    <source>
        <dbReference type="Proteomes" id="UP000275394"/>
    </source>
</evidence>
<comment type="caution">
    <text evidence="1">The sequence shown here is derived from an EMBL/GenBank/DDBJ whole genome shotgun (WGS) entry which is preliminary data.</text>
</comment>
<sequence length="64" mass="7360">MLEYESIYKGALNNVSSEMKEAKARRDEAGFNNVRERVVGVLSDSKSSDRKSYEAYKHLLDVKF</sequence>
<keyword evidence="2" id="KW-1185">Reference proteome</keyword>
<evidence type="ECO:0000313" key="1">
    <source>
        <dbReference type="EMBL" id="ROS01093.1"/>
    </source>
</evidence>
<reference evidence="1 2" key="1">
    <citation type="submission" date="2018-11" db="EMBL/GenBank/DDBJ databases">
        <title>Genomic Encyclopedia of Type Strains, Phase IV (KMG-IV): sequencing the most valuable type-strain genomes for metagenomic binning, comparative biology and taxonomic classification.</title>
        <authorList>
            <person name="Goeker M."/>
        </authorList>
    </citation>
    <scope>NUCLEOTIDE SEQUENCE [LARGE SCALE GENOMIC DNA]</scope>
    <source>
        <strain evidence="1 2">DSM 100316</strain>
    </source>
</reference>
<organism evidence="1 2">
    <name type="scientific">Sinobacterium caligoides</name>
    <dbReference type="NCBI Taxonomy" id="933926"/>
    <lineage>
        <taxon>Bacteria</taxon>
        <taxon>Pseudomonadati</taxon>
        <taxon>Pseudomonadota</taxon>
        <taxon>Gammaproteobacteria</taxon>
        <taxon>Cellvibrionales</taxon>
        <taxon>Spongiibacteraceae</taxon>
        <taxon>Sinobacterium</taxon>
    </lineage>
</organism>
<gene>
    <name evidence="1" type="ORF">EDC56_1518</name>
</gene>
<name>A0A3N2DMQ7_9GAMM</name>
<dbReference type="AlphaFoldDB" id="A0A3N2DMQ7"/>
<dbReference type="EMBL" id="RKHR01000004">
    <property type="protein sequence ID" value="ROS01093.1"/>
    <property type="molecule type" value="Genomic_DNA"/>
</dbReference>
<proteinExistence type="predicted"/>
<protein>
    <submittedName>
        <fullName evidence="1">Uncharacterized protein</fullName>
    </submittedName>
</protein>
<accession>A0A3N2DMQ7</accession>
<dbReference type="Proteomes" id="UP000275394">
    <property type="component" value="Unassembled WGS sequence"/>
</dbReference>